<protein>
    <recommendedName>
        <fullName evidence="1">DUF4340 domain-containing protein</fullName>
    </recommendedName>
</protein>
<feature type="domain" description="DUF4340" evidence="1">
    <location>
        <begin position="71"/>
        <end position="202"/>
    </location>
</feature>
<dbReference type="RefSeq" id="WP_282011929.1">
    <property type="nucleotide sequence ID" value="NZ_OX336137.1"/>
</dbReference>
<evidence type="ECO:0000313" key="3">
    <source>
        <dbReference type="Proteomes" id="UP001157733"/>
    </source>
</evidence>
<dbReference type="Pfam" id="PF14238">
    <property type="entry name" value="DUF4340"/>
    <property type="match status" value="3"/>
</dbReference>
<feature type="domain" description="DUF4340" evidence="1">
    <location>
        <begin position="497"/>
        <end position="586"/>
    </location>
</feature>
<evidence type="ECO:0000313" key="2">
    <source>
        <dbReference type="EMBL" id="CAI2719072.1"/>
    </source>
</evidence>
<proteinExistence type="predicted"/>
<dbReference type="InterPro" id="IPR025641">
    <property type="entry name" value="DUF4340"/>
</dbReference>
<keyword evidence="3" id="KW-1185">Reference proteome</keyword>
<gene>
    <name evidence="2" type="ORF">NSPWAT_2216</name>
</gene>
<dbReference type="Proteomes" id="UP001157733">
    <property type="component" value="Chromosome"/>
</dbReference>
<evidence type="ECO:0000259" key="1">
    <source>
        <dbReference type="Pfam" id="PF14238"/>
    </source>
</evidence>
<feature type="domain" description="DUF4340" evidence="1">
    <location>
        <begin position="206"/>
        <end position="379"/>
    </location>
</feature>
<sequence length="587" mass="66030">MKFRGTLIWIAVFVALAAYVGLVELPSGKKEREEKNRAEKLLLFENAEVEALTLERGAETIEVKRLDTDSWQLEQPLKAKASHSAIDPLLHELETARHSRIVEQQPEDLALYGLDAPTLTATVHLKGGTKQSLMLGDASPIGHARYVKVDGDEAVYLSMLDMRVVNKSANDLRDRTLFRFQTAKVQRFEVRYQDEAETFVKEGDRWRLSGKVNGLADTDEVMNFLNAVQTSSAMDFIVEQPGDLGLYGLQTPRIVFNASLDGDADKTVILRVGALHKKEQHYAQLSETGNVFTIHQSLISTLSRNFVTFLDKKLFAFDENDLATVTIQNENETVVLQRDAKENTWALVEPRQEAVNITAVNSLLFDLKDVRVKEFIEAKNLPLFGLENPDRVLTVKTADGKPVSIRLGHPNMKKDVYFAQRTSDNAVFALSAEAVAKLFRSRRDLRDRKLLAVDAEQVARIVLEYPDRTFQLKRSGQDWSLSQPEIIDPVPAHVGKGIVWTLNNLEFETSLSPEQAPEETGLQPPVLRVTVENRDKQPLARIHVGRAGPEGTLHYARVDGKPGLYQIKSRFLDEIPATLDRFREKAS</sequence>
<organism evidence="2 3">
    <name type="scientific">Nitrospina watsonii</name>
    <dbReference type="NCBI Taxonomy" id="1323948"/>
    <lineage>
        <taxon>Bacteria</taxon>
        <taxon>Pseudomonadati</taxon>
        <taxon>Nitrospinota/Tectimicrobiota group</taxon>
        <taxon>Nitrospinota</taxon>
        <taxon>Nitrospinia</taxon>
        <taxon>Nitrospinales</taxon>
        <taxon>Nitrospinaceae</taxon>
        <taxon>Nitrospina</taxon>
    </lineage>
</organism>
<dbReference type="EMBL" id="OX336137">
    <property type="protein sequence ID" value="CAI2719072.1"/>
    <property type="molecule type" value="Genomic_DNA"/>
</dbReference>
<accession>A0ABM9HFR6</accession>
<name>A0ABM9HFR6_9BACT</name>
<reference evidence="2 3" key="1">
    <citation type="submission" date="2022-09" db="EMBL/GenBank/DDBJ databases">
        <authorList>
            <person name="Kop L."/>
        </authorList>
    </citation>
    <scope>NUCLEOTIDE SEQUENCE [LARGE SCALE GENOMIC DNA]</scope>
    <source>
        <strain evidence="2 3">347</strain>
    </source>
</reference>